<dbReference type="VEuPathDB" id="VectorBase:LDEU000728"/>
<proteinExistence type="predicted"/>
<evidence type="ECO:0000313" key="2">
    <source>
        <dbReference type="Proteomes" id="UP000288716"/>
    </source>
</evidence>
<protein>
    <submittedName>
        <fullName evidence="1">Short neuropeptide F-like protein</fullName>
    </submittedName>
</protein>
<dbReference type="GO" id="GO:0007218">
    <property type="term" value="P:neuropeptide signaling pathway"/>
    <property type="evidence" value="ECO:0007669"/>
    <property type="project" value="UniProtKB-KW"/>
</dbReference>
<gene>
    <name evidence="1" type="ORF">B4U80_01272</name>
</gene>
<dbReference type="AlphaFoldDB" id="A0A443SUW6"/>
<comment type="caution">
    <text evidence="1">The sequence shown here is derived from an EMBL/GenBank/DDBJ whole genome shotgun (WGS) entry which is preliminary data.</text>
</comment>
<dbReference type="EMBL" id="NCKV01000207">
    <property type="protein sequence ID" value="RWS31311.1"/>
    <property type="molecule type" value="Genomic_DNA"/>
</dbReference>
<reference evidence="1 2" key="1">
    <citation type="journal article" date="2018" name="Gigascience">
        <title>Genomes of trombidid mites reveal novel predicted allergens and laterally-transferred genes associated with secondary metabolism.</title>
        <authorList>
            <person name="Dong X."/>
            <person name="Chaisiri K."/>
            <person name="Xia D."/>
            <person name="Armstrong S.D."/>
            <person name="Fang Y."/>
            <person name="Donnelly M.J."/>
            <person name="Kadowaki T."/>
            <person name="McGarry J.W."/>
            <person name="Darby A.C."/>
            <person name="Makepeace B.L."/>
        </authorList>
    </citation>
    <scope>NUCLEOTIDE SEQUENCE [LARGE SCALE GENOMIC DNA]</scope>
    <source>
        <strain evidence="1">UoL-UT</strain>
    </source>
</reference>
<dbReference type="OrthoDB" id="6364308at2759"/>
<name>A0A443SUW6_9ACAR</name>
<evidence type="ECO:0000313" key="1">
    <source>
        <dbReference type="EMBL" id="RWS31311.1"/>
    </source>
</evidence>
<keyword evidence="2" id="KW-1185">Reference proteome</keyword>
<keyword evidence="1" id="KW-0527">Neuropeptide</keyword>
<dbReference type="STRING" id="299467.A0A443SUW6"/>
<organism evidence="1 2">
    <name type="scientific">Leptotrombidium deliense</name>
    <dbReference type="NCBI Taxonomy" id="299467"/>
    <lineage>
        <taxon>Eukaryota</taxon>
        <taxon>Metazoa</taxon>
        <taxon>Ecdysozoa</taxon>
        <taxon>Arthropoda</taxon>
        <taxon>Chelicerata</taxon>
        <taxon>Arachnida</taxon>
        <taxon>Acari</taxon>
        <taxon>Acariformes</taxon>
        <taxon>Trombidiformes</taxon>
        <taxon>Prostigmata</taxon>
        <taxon>Anystina</taxon>
        <taxon>Parasitengona</taxon>
        <taxon>Trombiculoidea</taxon>
        <taxon>Trombiculidae</taxon>
        <taxon>Leptotrombidium</taxon>
    </lineage>
</organism>
<dbReference type="Proteomes" id="UP000288716">
    <property type="component" value="Unassembled WGS sequence"/>
</dbReference>
<accession>A0A443SUW6</accession>
<sequence length="107" mass="12689">MYSSATYTTSIEKFSKFSHRFQTILKNHRHCLLMQLLWISLQDIRELYEMLVRNEALPRSIGITRYSHQLERKGGRSPSLRLRFGRRVDPLMAARRPTSVENSDYTQ</sequence>